<reference evidence="2 3" key="1">
    <citation type="submission" date="2014-06" db="EMBL/GenBank/DDBJ databases">
        <title>Evolutionary Origins and Diversification of the Mycorrhizal Mutualists.</title>
        <authorList>
            <consortium name="DOE Joint Genome Institute"/>
            <consortium name="Mycorrhizal Genomics Consortium"/>
            <person name="Kohler A."/>
            <person name="Kuo A."/>
            <person name="Nagy L.G."/>
            <person name="Floudas D."/>
            <person name="Copeland A."/>
            <person name="Barry K.W."/>
            <person name="Cichocki N."/>
            <person name="Veneault-Fourrey C."/>
            <person name="LaButti K."/>
            <person name="Lindquist E.A."/>
            <person name="Lipzen A."/>
            <person name="Lundell T."/>
            <person name="Morin E."/>
            <person name="Murat C."/>
            <person name="Riley R."/>
            <person name="Ohm R."/>
            <person name="Sun H."/>
            <person name="Tunlid A."/>
            <person name="Henrissat B."/>
            <person name="Grigoriev I.V."/>
            <person name="Hibbett D.S."/>
            <person name="Martin F."/>
        </authorList>
    </citation>
    <scope>NUCLEOTIDE SEQUENCE [LARGE SCALE GENOMIC DNA]</scope>
    <source>
        <strain evidence="2 3">SS14</strain>
    </source>
</reference>
<gene>
    <name evidence="2" type="ORF">M422DRAFT_56572</name>
</gene>
<dbReference type="Proteomes" id="UP000054279">
    <property type="component" value="Unassembled WGS sequence"/>
</dbReference>
<dbReference type="InterPro" id="IPR015943">
    <property type="entry name" value="WD40/YVTN_repeat-like_dom_sf"/>
</dbReference>
<dbReference type="SUPFAM" id="SSF50978">
    <property type="entry name" value="WD40 repeat-like"/>
    <property type="match status" value="1"/>
</dbReference>
<name>A0A0C9UFS1_SPHS4</name>
<dbReference type="AlphaFoldDB" id="A0A0C9UFS1"/>
<accession>A0A0C9UFS1</accession>
<evidence type="ECO:0000256" key="1">
    <source>
        <dbReference type="SAM" id="Phobius"/>
    </source>
</evidence>
<keyword evidence="1" id="KW-0472">Membrane</keyword>
<dbReference type="HOGENOM" id="CLU_1384961_0_0_1"/>
<dbReference type="Gene3D" id="2.130.10.10">
    <property type="entry name" value="YVTN repeat-like/Quinoprotein amine dehydrogenase"/>
    <property type="match status" value="1"/>
</dbReference>
<keyword evidence="1" id="KW-0812">Transmembrane</keyword>
<feature type="transmembrane region" description="Helical" evidence="1">
    <location>
        <begin position="160"/>
        <end position="180"/>
    </location>
</feature>
<keyword evidence="1" id="KW-1133">Transmembrane helix</keyword>
<protein>
    <submittedName>
        <fullName evidence="2">Uncharacterized protein</fullName>
    </submittedName>
</protein>
<organism evidence="2 3">
    <name type="scientific">Sphaerobolus stellatus (strain SS14)</name>
    <dbReference type="NCBI Taxonomy" id="990650"/>
    <lineage>
        <taxon>Eukaryota</taxon>
        <taxon>Fungi</taxon>
        <taxon>Dikarya</taxon>
        <taxon>Basidiomycota</taxon>
        <taxon>Agaricomycotina</taxon>
        <taxon>Agaricomycetes</taxon>
        <taxon>Phallomycetidae</taxon>
        <taxon>Geastrales</taxon>
        <taxon>Sphaerobolaceae</taxon>
        <taxon>Sphaerobolus</taxon>
    </lineage>
</organism>
<keyword evidence="3" id="KW-1185">Reference proteome</keyword>
<sequence>MRRRVAGITWTIEPWKQLSEQTLCANRNGISRAGYSLITRDGTYILIDNIQNGVDAYLLPSAQHIATFHAPLSTHKPRHIAIDDSTSIVIHGSDKGIVYVHDFSTAAPIQTMIHSKEREFVQAVTIYSQGGRSSIASGGTCDHPVIMIWKQHTSYDRVKSVVRVILSLACVGGAILYIIFPRISNTLNVRDNVIQAQ</sequence>
<evidence type="ECO:0000313" key="3">
    <source>
        <dbReference type="Proteomes" id="UP000054279"/>
    </source>
</evidence>
<dbReference type="InterPro" id="IPR036322">
    <property type="entry name" value="WD40_repeat_dom_sf"/>
</dbReference>
<proteinExistence type="predicted"/>
<dbReference type="EMBL" id="KN837540">
    <property type="protein sequence ID" value="KIJ24050.1"/>
    <property type="molecule type" value="Genomic_DNA"/>
</dbReference>
<dbReference type="OrthoDB" id="3238562at2759"/>
<evidence type="ECO:0000313" key="2">
    <source>
        <dbReference type="EMBL" id="KIJ24050.1"/>
    </source>
</evidence>